<name>A0A418NDH6_9SPHN</name>
<comment type="caution">
    <text evidence="2">The sequence shown here is derived from an EMBL/GenBank/DDBJ whole genome shotgun (WGS) entry which is preliminary data.</text>
</comment>
<accession>A0A418NDH6</accession>
<evidence type="ECO:0000313" key="3">
    <source>
        <dbReference type="Proteomes" id="UP000285092"/>
    </source>
</evidence>
<dbReference type="PANTHER" id="PTHR41795">
    <property type="entry name" value="EXOPOLYSACCHARIDE SYNTHESIS PROTEIN"/>
    <property type="match status" value="1"/>
</dbReference>
<evidence type="ECO:0000256" key="1">
    <source>
        <dbReference type="SAM" id="Phobius"/>
    </source>
</evidence>
<gene>
    <name evidence="2" type="ORF">D2V04_16080</name>
</gene>
<feature type="transmembrane region" description="Helical" evidence="1">
    <location>
        <begin position="151"/>
        <end position="169"/>
    </location>
</feature>
<dbReference type="RefSeq" id="WP_119514712.1">
    <property type="nucleotide sequence ID" value="NZ_QXFK01000019.1"/>
</dbReference>
<dbReference type="OrthoDB" id="7949130at2"/>
<proteinExistence type="predicted"/>
<keyword evidence="3" id="KW-1185">Reference proteome</keyword>
<dbReference type="PIRSF" id="PIRSF033239">
    <property type="entry name" value="ExoD"/>
    <property type="match status" value="1"/>
</dbReference>
<dbReference type="EMBL" id="QXFK01000019">
    <property type="protein sequence ID" value="RIV75788.1"/>
    <property type="molecule type" value="Genomic_DNA"/>
</dbReference>
<keyword evidence="1" id="KW-1133">Transmembrane helix</keyword>
<organism evidence="2 3">
    <name type="scientific">Pelagerythrobacter aerophilus</name>
    <dbReference type="NCBI Taxonomy" id="2306995"/>
    <lineage>
        <taxon>Bacteria</taxon>
        <taxon>Pseudomonadati</taxon>
        <taxon>Pseudomonadota</taxon>
        <taxon>Alphaproteobacteria</taxon>
        <taxon>Sphingomonadales</taxon>
        <taxon>Erythrobacteraceae</taxon>
        <taxon>Pelagerythrobacter</taxon>
    </lineage>
</organism>
<evidence type="ECO:0000313" key="2">
    <source>
        <dbReference type="EMBL" id="RIV75788.1"/>
    </source>
</evidence>
<feature type="transmembrane region" description="Helical" evidence="1">
    <location>
        <begin position="127"/>
        <end position="145"/>
    </location>
</feature>
<reference evidence="2 3" key="1">
    <citation type="submission" date="2018-08" db="EMBL/GenBank/DDBJ databases">
        <title>Altererythrobacter sp.Ery1 and Ery12, the genome sequencing of novel strains in genus Alterythrobacter.</title>
        <authorList>
            <person name="Cheng H."/>
            <person name="Wu Y.-H."/>
            <person name="Fang C."/>
            <person name="Xu X.-W."/>
        </authorList>
    </citation>
    <scope>NUCLEOTIDE SEQUENCE [LARGE SCALE GENOMIC DNA]</scope>
    <source>
        <strain evidence="2 3">Ery1</strain>
    </source>
</reference>
<sequence length="200" mass="21301">MTQEPHSIEEVLEGIEDLGEHREEVCVGDALDEFGRRSFGPILLLLPLIELSPIGGIPGVPSLLALSIALIAGQLLLGRDHVWLPPFIERRAVNGDRLARAAHHLDGVAAAMDRWFRGRLKWLTKGLWPRAAAGVILLLCCMVPPLELLPFASSAPMIAIAAFGLALMVRDGLLMLIAFTLSLGALGVVIALVTTGGLAG</sequence>
<dbReference type="AlphaFoldDB" id="A0A418NDH6"/>
<protein>
    <submittedName>
        <fullName evidence="2">Exopolysaccharide biosynthesis protein</fullName>
    </submittedName>
</protein>
<dbReference type="Proteomes" id="UP000285092">
    <property type="component" value="Unassembled WGS sequence"/>
</dbReference>
<keyword evidence="1" id="KW-0472">Membrane</keyword>
<dbReference type="InterPro" id="IPR010331">
    <property type="entry name" value="ExoD"/>
</dbReference>
<feature type="transmembrane region" description="Helical" evidence="1">
    <location>
        <begin position="176"/>
        <end position="199"/>
    </location>
</feature>
<dbReference type="PANTHER" id="PTHR41795:SF1">
    <property type="entry name" value="EXOPOLYSACCHARIDE SYNTHESIS PROTEIN"/>
    <property type="match status" value="1"/>
</dbReference>
<dbReference type="Pfam" id="PF06055">
    <property type="entry name" value="ExoD"/>
    <property type="match status" value="1"/>
</dbReference>
<keyword evidence="1" id="KW-0812">Transmembrane</keyword>